<name>A0A5C6MZK7_9TELE</name>
<evidence type="ECO:0000313" key="2">
    <source>
        <dbReference type="Proteomes" id="UP000324091"/>
    </source>
</evidence>
<reference evidence="1 2" key="1">
    <citation type="submission" date="2019-04" db="EMBL/GenBank/DDBJ databases">
        <title>Chromosome genome assembly for Takifugu flavidus.</title>
        <authorList>
            <person name="Xiao S."/>
        </authorList>
    </citation>
    <scope>NUCLEOTIDE SEQUENCE [LARGE SCALE GENOMIC DNA]</scope>
    <source>
        <strain evidence="1">HTHZ2018</strain>
        <tissue evidence="1">Muscle</tissue>
    </source>
</reference>
<gene>
    <name evidence="1" type="ORF">D4764_06G0004170</name>
</gene>
<sequence length="68" mass="7359">MQEFPKSWFNFTARCSHDTDFQPLVRGEPARSSGLPTESAGDAALCSFVCCQPGPSAGHREHCSWGDG</sequence>
<proteinExistence type="predicted"/>
<dbReference type="EMBL" id="RHFK02000019">
    <property type="protein sequence ID" value="TWW58887.1"/>
    <property type="molecule type" value="Genomic_DNA"/>
</dbReference>
<organism evidence="1 2">
    <name type="scientific">Takifugu flavidus</name>
    <name type="common">sansaifugu</name>
    <dbReference type="NCBI Taxonomy" id="433684"/>
    <lineage>
        <taxon>Eukaryota</taxon>
        <taxon>Metazoa</taxon>
        <taxon>Chordata</taxon>
        <taxon>Craniata</taxon>
        <taxon>Vertebrata</taxon>
        <taxon>Euteleostomi</taxon>
        <taxon>Actinopterygii</taxon>
        <taxon>Neopterygii</taxon>
        <taxon>Teleostei</taxon>
        <taxon>Neoteleostei</taxon>
        <taxon>Acanthomorphata</taxon>
        <taxon>Eupercaria</taxon>
        <taxon>Tetraodontiformes</taxon>
        <taxon>Tetradontoidea</taxon>
        <taxon>Tetraodontidae</taxon>
        <taxon>Takifugu</taxon>
    </lineage>
</organism>
<evidence type="ECO:0000313" key="1">
    <source>
        <dbReference type="EMBL" id="TWW58887.1"/>
    </source>
</evidence>
<keyword evidence="2" id="KW-1185">Reference proteome</keyword>
<accession>A0A5C6MZK7</accession>
<protein>
    <submittedName>
        <fullName evidence="1">Uncharacterized protein</fullName>
    </submittedName>
</protein>
<dbReference type="AlphaFoldDB" id="A0A5C6MZK7"/>
<comment type="caution">
    <text evidence="1">The sequence shown here is derived from an EMBL/GenBank/DDBJ whole genome shotgun (WGS) entry which is preliminary data.</text>
</comment>
<dbReference type="Proteomes" id="UP000324091">
    <property type="component" value="Chromosome 6"/>
</dbReference>